<organism evidence="1 2">
    <name type="scientific">Ridgeia piscesae</name>
    <name type="common">Tubeworm</name>
    <dbReference type="NCBI Taxonomy" id="27915"/>
    <lineage>
        <taxon>Eukaryota</taxon>
        <taxon>Metazoa</taxon>
        <taxon>Spiralia</taxon>
        <taxon>Lophotrochozoa</taxon>
        <taxon>Annelida</taxon>
        <taxon>Polychaeta</taxon>
        <taxon>Sedentaria</taxon>
        <taxon>Canalipalpata</taxon>
        <taxon>Sabellida</taxon>
        <taxon>Siboglinidae</taxon>
        <taxon>Ridgeia</taxon>
    </lineage>
</organism>
<reference evidence="1" key="1">
    <citation type="journal article" date="2023" name="Mol. Biol. Evol.">
        <title>Third-Generation Sequencing Reveals the Adaptive Role of the Epigenome in Three Deep-Sea Polychaetes.</title>
        <authorList>
            <person name="Perez M."/>
            <person name="Aroh O."/>
            <person name="Sun Y."/>
            <person name="Lan Y."/>
            <person name="Juniper S.K."/>
            <person name="Young C.R."/>
            <person name="Angers B."/>
            <person name="Qian P.Y."/>
        </authorList>
    </citation>
    <scope>NUCLEOTIDE SEQUENCE</scope>
    <source>
        <strain evidence="1">R07B-5</strain>
    </source>
</reference>
<gene>
    <name evidence="1" type="ORF">NP493_769g01004</name>
</gene>
<keyword evidence="2" id="KW-1185">Reference proteome</keyword>
<proteinExistence type="predicted"/>
<accession>A0AAD9KQN7</accession>
<dbReference type="EMBL" id="JAODUO010000768">
    <property type="protein sequence ID" value="KAK2174883.1"/>
    <property type="molecule type" value="Genomic_DNA"/>
</dbReference>
<comment type="caution">
    <text evidence="1">The sequence shown here is derived from an EMBL/GenBank/DDBJ whole genome shotgun (WGS) entry which is preliminary data.</text>
</comment>
<sequence>MTCIVISDSTISSEENEDVAHPDDADLTLSSTAVIDEVVEDVTCLSHSPQTQLTDWKDVNKEIDGIENRYHSQPPPLPTSVKPSISALLASVEPNPIDSTDSYHSDPGNNAVIDEVVEDVTCLSHSPQTQLTDWKDVNKEIDGIENRYHSQPPPLPTSVKPSISALLASVEPNPIDSTDSYHSDPGNNAVIDEVVEDVTCLSHSPQTQLTDGKDVNKEIGGIENIHHSQPLPLPTSVKPSISALLASVEPNPTDSRDSDYSDPGNNAVIDEVVEDVTCLSHSQQTQLTDWKDVNNEIGGIENIHHSQPPPLPTSVKPSISALLASVEHNPTDSRDSDYSDPGNNGMLLILFTKGRFMICV</sequence>
<name>A0AAD9KQN7_RIDPI</name>
<evidence type="ECO:0000313" key="1">
    <source>
        <dbReference type="EMBL" id="KAK2174883.1"/>
    </source>
</evidence>
<evidence type="ECO:0000313" key="2">
    <source>
        <dbReference type="Proteomes" id="UP001209878"/>
    </source>
</evidence>
<dbReference type="AlphaFoldDB" id="A0AAD9KQN7"/>
<dbReference type="Proteomes" id="UP001209878">
    <property type="component" value="Unassembled WGS sequence"/>
</dbReference>
<protein>
    <submittedName>
        <fullName evidence="1">Uncharacterized protein</fullName>
    </submittedName>
</protein>